<evidence type="ECO:0000256" key="1">
    <source>
        <dbReference type="PROSITE-ProRule" id="PRU00042"/>
    </source>
</evidence>
<evidence type="ECO:0000313" key="4">
    <source>
        <dbReference type="EMBL" id="TCD68449.1"/>
    </source>
</evidence>
<accession>A0A4R0RSH9</accession>
<organism evidence="4 5">
    <name type="scientific">Steccherinum ochraceum</name>
    <dbReference type="NCBI Taxonomy" id="92696"/>
    <lineage>
        <taxon>Eukaryota</taxon>
        <taxon>Fungi</taxon>
        <taxon>Dikarya</taxon>
        <taxon>Basidiomycota</taxon>
        <taxon>Agaricomycotina</taxon>
        <taxon>Agaricomycetes</taxon>
        <taxon>Polyporales</taxon>
        <taxon>Steccherinaceae</taxon>
        <taxon>Steccherinum</taxon>
    </lineage>
</organism>
<dbReference type="AlphaFoldDB" id="A0A4R0RSH9"/>
<feature type="compositionally biased region" description="Polar residues" evidence="2">
    <location>
        <begin position="10"/>
        <end position="23"/>
    </location>
</feature>
<comment type="caution">
    <text evidence="4">The sequence shown here is derived from an EMBL/GenBank/DDBJ whole genome shotgun (WGS) entry which is preliminary data.</text>
</comment>
<proteinExistence type="predicted"/>
<evidence type="ECO:0000313" key="5">
    <source>
        <dbReference type="Proteomes" id="UP000292702"/>
    </source>
</evidence>
<dbReference type="Proteomes" id="UP000292702">
    <property type="component" value="Unassembled WGS sequence"/>
</dbReference>
<dbReference type="PROSITE" id="PS00028">
    <property type="entry name" value="ZINC_FINGER_C2H2_1"/>
    <property type="match status" value="1"/>
</dbReference>
<keyword evidence="1" id="KW-0862">Zinc</keyword>
<sequence length="478" mass="53252">MLTTDIVHPPTSQSAVSPSTQTGLPIDGPCGHIECRRTPGGGLSDKDTYHGPNLFQQRPTLINGKAQVTVNGQPVIIEGLPETQDGIDKIFPENPREAITARLVNLPAQHNVIRVAGYEWDEGDEERGPRTKKGYCGSCSRFPKKISDRLYRVGRFDVDNFMRRHCTSLVHVAHVETILGLQEPLCQIPYKCPLDGCTRSYRRRDQLNAHLEEDHSVTDKRARKALLNGCQGTATFDDSAEVIGNGARGADGDKENLAPIHEGLHWGLSSYLEVSSYLKSDTWFNDARADESQYYEDPVPESQHYEDHVGTYLCSISTELDAKSKGDRSTSVSGPALENDWPTRYVWEYPSCYKAQKELKDGLGIPLPVSIQDKCDRKIISRRIKFAEAFFASAKRSPTPDEFPEDTWDFRLRSTVSLNAVVNDLGNLPDFPPTVEPDRFDERGFGFAYDSESGSDPVQDDLAELFGTLSIDSAQLHS</sequence>
<reference evidence="4 5" key="1">
    <citation type="submission" date="2018-11" db="EMBL/GenBank/DDBJ databases">
        <title>Genome assembly of Steccherinum ochraceum LE-BIN_3174, the white-rot fungus of the Steccherinaceae family (The Residual Polyporoid clade, Polyporales, Basidiomycota).</title>
        <authorList>
            <person name="Fedorova T.V."/>
            <person name="Glazunova O.A."/>
            <person name="Landesman E.O."/>
            <person name="Moiseenko K.V."/>
            <person name="Psurtseva N.V."/>
            <person name="Savinova O.S."/>
            <person name="Shakhova N.V."/>
            <person name="Tyazhelova T.V."/>
            <person name="Vasina D.V."/>
        </authorList>
    </citation>
    <scope>NUCLEOTIDE SEQUENCE [LARGE SCALE GENOMIC DNA]</scope>
    <source>
        <strain evidence="4 5">LE-BIN_3174</strain>
    </source>
</reference>
<keyword evidence="1" id="KW-0863">Zinc-finger</keyword>
<feature type="domain" description="C2H2-type" evidence="3">
    <location>
        <begin position="190"/>
        <end position="220"/>
    </location>
</feature>
<evidence type="ECO:0000256" key="2">
    <source>
        <dbReference type="SAM" id="MobiDB-lite"/>
    </source>
</evidence>
<gene>
    <name evidence="4" type="ORF">EIP91_010735</name>
</gene>
<dbReference type="EMBL" id="RWJN01000066">
    <property type="protein sequence ID" value="TCD68449.1"/>
    <property type="molecule type" value="Genomic_DNA"/>
</dbReference>
<name>A0A4R0RSH9_9APHY</name>
<keyword evidence="5" id="KW-1185">Reference proteome</keyword>
<evidence type="ECO:0000259" key="3">
    <source>
        <dbReference type="PROSITE" id="PS50157"/>
    </source>
</evidence>
<protein>
    <recommendedName>
        <fullName evidence="3">C2H2-type domain-containing protein</fullName>
    </recommendedName>
</protein>
<dbReference type="InterPro" id="IPR013087">
    <property type="entry name" value="Znf_C2H2_type"/>
</dbReference>
<dbReference type="Gene3D" id="3.30.160.60">
    <property type="entry name" value="Classic Zinc Finger"/>
    <property type="match status" value="1"/>
</dbReference>
<dbReference type="GO" id="GO:0008270">
    <property type="term" value="F:zinc ion binding"/>
    <property type="evidence" value="ECO:0007669"/>
    <property type="project" value="UniProtKB-KW"/>
</dbReference>
<keyword evidence="1" id="KW-0479">Metal-binding</keyword>
<feature type="region of interest" description="Disordered" evidence="2">
    <location>
        <begin position="1"/>
        <end position="29"/>
    </location>
</feature>
<dbReference type="PROSITE" id="PS50157">
    <property type="entry name" value="ZINC_FINGER_C2H2_2"/>
    <property type="match status" value="1"/>
</dbReference>
<dbReference type="SMART" id="SM00355">
    <property type="entry name" value="ZnF_C2H2"/>
    <property type="match status" value="1"/>
</dbReference>